<dbReference type="EMBL" id="DVJQ01000016">
    <property type="protein sequence ID" value="HIS73726.1"/>
    <property type="molecule type" value="Genomic_DNA"/>
</dbReference>
<feature type="transmembrane region" description="Helical" evidence="2">
    <location>
        <begin position="40"/>
        <end position="64"/>
    </location>
</feature>
<comment type="caution">
    <text evidence="3">The sequence shown here is derived from an EMBL/GenBank/DDBJ whole genome shotgun (WGS) entry which is preliminary data.</text>
</comment>
<feature type="transmembrane region" description="Helical" evidence="2">
    <location>
        <begin position="15"/>
        <end position="34"/>
    </location>
</feature>
<keyword evidence="2" id="KW-0472">Membrane</keyword>
<gene>
    <name evidence="3" type="ORF">IAA86_01740</name>
</gene>
<proteinExistence type="predicted"/>
<protein>
    <submittedName>
        <fullName evidence="3">Uncharacterized protein</fullName>
    </submittedName>
</protein>
<evidence type="ECO:0000313" key="4">
    <source>
        <dbReference type="Proteomes" id="UP000886865"/>
    </source>
</evidence>
<keyword evidence="2" id="KW-0812">Transmembrane</keyword>
<reference evidence="3" key="1">
    <citation type="submission" date="2020-10" db="EMBL/GenBank/DDBJ databases">
        <authorList>
            <person name="Gilroy R."/>
        </authorList>
    </citation>
    <scope>NUCLEOTIDE SEQUENCE</scope>
    <source>
        <strain evidence="3">CHK152-2871</strain>
    </source>
</reference>
<feature type="compositionally biased region" description="Acidic residues" evidence="1">
    <location>
        <begin position="111"/>
        <end position="124"/>
    </location>
</feature>
<accession>A0A9D1FH60</accession>
<dbReference type="Proteomes" id="UP000886865">
    <property type="component" value="Unassembled WGS sequence"/>
</dbReference>
<feature type="region of interest" description="Disordered" evidence="1">
    <location>
        <begin position="102"/>
        <end position="124"/>
    </location>
</feature>
<sequence>MSDKAEEKISYQKSISALFASTSMLAFGALSLLSNFSMDYYSIMVMLSIVIPVTVSMGFIGFVIGKIFDMGEDFHPFSKKKKSSAPTVDNAYKIQSMFSSDAQGTSMFDSNGEEYIDNEAQEDE</sequence>
<evidence type="ECO:0000313" key="3">
    <source>
        <dbReference type="EMBL" id="HIS73726.1"/>
    </source>
</evidence>
<organism evidence="3 4">
    <name type="scientific">Candidatus Galligastranaerophilus intestinavium</name>
    <dbReference type="NCBI Taxonomy" id="2840836"/>
    <lineage>
        <taxon>Bacteria</taxon>
        <taxon>Candidatus Galligastranaerophilus</taxon>
    </lineage>
</organism>
<evidence type="ECO:0000256" key="2">
    <source>
        <dbReference type="SAM" id="Phobius"/>
    </source>
</evidence>
<keyword evidence="2" id="KW-1133">Transmembrane helix</keyword>
<reference evidence="3" key="2">
    <citation type="journal article" date="2021" name="PeerJ">
        <title>Extensive microbial diversity within the chicken gut microbiome revealed by metagenomics and culture.</title>
        <authorList>
            <person name="Gilroy R."/>
            <person name="Ravi A."/>
            <person name="Getino M."/>
            <person name="Pursley I."/>
            <person name="Horton D.L."/>
            <person name="Alikhan N.F."/>
            <person name="Baker D."/>
            <person name="Gharbi K."/>
            <person name="Hall N."/>
            <person name="Watson M."/>
            <person name="Adriaenssens E.M."/>
            <person name="Foster-Nyarko E."/>
            <person name="Jarju S."/>
            <person name="Secka A."/>
            <person name="Antonio M."/>
            <person name="Oren A."/>
            <person name="Chaudhuri R.R."/>
            <person name="La Ragione R."/>
            <person name="Hildebrand F."/>
            <person name="Pallen M.J."/>
        </authorList>
    </citation>
    <scope>NUCLEOTIDE SEQUENCE</scope>
    <source>
        <strain evidence="3">CHK152-2871</strain>
    </source>
</reference>
<evidence type="ECO:0000256" key="1">
    <source>
        <dbReference type="SAM" id="MobiDB-lite"/>
    </source>
</evidence>
<dbReference type="AlphaFoldDB" id="A0A9D1FH60"/>
<name>A0A9D1FH60_9BACT</name>